<dbReference type="AlphaFoldDB" id="A0AAV8RW33"/>
<dbReference type="PANTHER" id="PTHR34797:SF1">
    <property type="entry name" value="ATG8-INTERACTING PROTEIN 2"/>
    <property type="match status" value="1"/>
</dbReference>
<name>A0AAV8RW33_ENSVE</name>
<gene>
    <name evidence="2" type="ORF">OPV22_001182</name>
</gene>
<sequence>MGYVWVAFLGVRTQRSEVLTWRTMKKVKRKLHLVELTGKCEHENLPIEPAISETHSEPDGHDVSSAVFYDDNLLDNLGKQKLQTESDDDLHGIECFDKENMEFQEGIGFQGLNSVGKEKGNFADSQSVAFHSGAHESGTEFETEGISNANTSTCQEHARPNEDKSDGSDLPCQSWWKRRAASMCDHAKEANTFWSVVVAAAFVGLVILWQRDKLHLHQTKWRFSISDVRMSRMLGPLRRF</sequence>
<evidence type="ECO:0000313" key="3">
    <source>
        <dbReference type="Proteomes" id="UP001222027"/>
    </source>
</evidence>
<comment type="caution">
    <text evidence="2">The sequence shown here is derived from an EMBL/GenBank/DDBJ whole genome shotgun (WGS) entry which is preliminary data.</text>
</comment>
<reference evidence="2 3" key="1">
    <citation type="submission" date="2022-12" db="EMBL/GenBank/DDBJ databases">
        <title>Chromosome-scale assembly of the Ensete ventricosum genome.</title>
        <authorList>
            <person name="Dussert Y."/>
            <person name="Stocks J."/>
            <person name="Wendawek A."/>
            <person name="Woldeyes F."/>
            <person name="Nichols R.A."/>
            <person name="Borrell J.S."/>
        </authorList>
    </citation>
    <scope>NUCLEOTIDE SEQUENCE [LARGE SCALE GENOMIC DNA]</scope>
    <source>
        <strain evidence="3">cv. Maze</strain>
        <tissue evidence="2">Seeds</tissue>
    </source>
</reference>
<feature type="transmembrane region" description="Helical" evidence="1">
    <location>
        <begin position="192"/>
        <end position="209"/>
    </location>
</feature>
<keyword evidence="1" id="KW-0812">Transmembrane</keyword>
<evidence type="ECO:0000313" key="2">
    <source>
        <dbReference type="EMBL" id="KAJ8510748.1"/>
    </source>
</evidence>
<keyword evidence="3" id="KW-1185">Reference proteome</keyword>
<evidence type="ECO:0000256" key="1">
    <source>
        <dbReference type="SAM" id="Phobius"/>
    </source>
</evidence>
<proteinExistence type="predicted"/>
<keyword evidence="1" id="KW-0472">Membrane</keyword>
<accession>A0AAV8RW33</accession>
<protein>
    <recommendedName>
        <fullName evidence="4">ATG8-interacting protein 1</fullName>
    </recommendedName>
</protein>
<dbReference type="InterPro" id="IPR040304">
    <property type="entry name" value="ATG8-IP-1/2"/>
</dbReference>
<dbReference type="PANTHER" id="PTHR34797">
    <property type="entry name" value="ATG8-INTERACTING PROTEIN 2"/>
    <property type="match status" value="1"/>
</dbReference>
<evidence type="ECO:0008006" key="4">
    <source>
        <dbReference type="Google" id="ProtNLM"/>
    </source>
</evidence>
<keyword evidence="1" id="KW-1133">Transmembrane helix</keyword>
<dbReference type="EMBL" id="JAQQAF010000001">
    <property type="protein sequence ID" value="KAJ8510748.1"/>
    <property type="molecule type" value="Genomic_DNA"/>
</dbReference>
<dbReference type="Proteomes" id="UP001222027">
    <property type="component" value="Unassembled WGS sequence"/>
</dbReference>
<organism evidence="2 3">
    <name type="scientific">Ensete ventricosum</name>
    <name type="common">Abyssinian banana</name>
    <name type="synonym">Musa ensete</name>
    <dbReference type="NCBI Taxonomy" id="4639"/>
    <lineage>
        <taxon>Eukaryota</taxon>
        <taxon>Viridiplantae</taxon>
        <taxon>Streptophyta</taxon>
        <taxon>Embryophyta</taxon>
        <taxon>Tracheophyta</taxon>
        <taxon>Spermatophyta</taxon>
        <taxon>Magnoliopsida</taxon>
        <taxon>Liliopsida</taxon>
        <taxon>Zingiberales</taxon>
        <taxon>Musaceae</taxon>
        <taxon>Ensete</taxon>
    </lineage>
</organism>